<sequence>MGWIIQLMVNAIVLLIIAHFFNGIEIAGFAFAILASFILALINITVKPILILFTLPITILTLGLFMIVINAIGLMLTSFIMGNSFIIESFSIAIITAVLFGLLNSMIHSFLVDPVTKR</sequence>
<name>E6TRI6_EVAC2</name>
<protein>
    <recommendedName>
        <fullName evidence="4">Phage holin family protein</fullName>
    </recommendedName>
</protein>
<keyword evidence="1" id="KW-1133">Transmembrane helix</keyword>
<feature type="transmembrane region" description="Helical" evidence="1">
    <location>
        <begin position="92"/>
        <end position="112"/>
    </location>
</feature>
<organism evidence="2 3">
    <name type="scientific">Evansella cellulosilytica (strain ATCC 21833 / DSM 2522 / FERM P-1141 / JCM 9156 / N-4)</name>
    <name type="common">Bacillus cellulosilyticus</name>
    <dbReference type="NCBI Taxonomy" id="649639"/>
    <lineage>
        <taxon>Bacteria</taxon>
        <taxon>Bacillati</taxon>
        <taxon>Bacillota</taxon>
        <taxon>Bacilli</taxon>
        <taxon>Bacillales</taxon>
        <taxon>Bacillaceae</taxon>
        <taxon>Evansella</taxon>
    </lineage>
</organism>
<dbReference type="PANTHER" id="PTHR37309">
    <property type="entry name" value="SLR0284 PROTEIN"/>
    <property type="match status" value="1"/>
</dbReference>
<feature type="transmembrane region" description="Helical" evidence="1">
    <location>
        <begin position="12"/>
        <end position="42"/>
    </location>
</feature>
<gene>
    <name evidence="2" type="ordered locus">Bcell_3575</name>
</gene>
<dbReference type="KEGG" id="bco:Bcell_3575"/>
<dbReference type="Proteomes" id="UP000001401">
    <property type="component" value="Chromosome"/>
</dbReference>
<dbReference type="RefSeq" id="WP_013490147.1">
    <property type="nucleotide sequence ID" value="NC_014829.1"/>
</dbReference>
<dbReference type="STRING" id="649639.Bcell_3575"/>
<dbReference type="HOGENOM" id="CLU_120441_1_0_9"/>
<evidence type="ECO:0000313" key="3">
    <source>
        <dbReference type="Proteomes" id="UP000001401"/>
    </source>
</evidence>
<dbReference type="EMBL" id="CP002394">
    <property type="protein sequence ID" value="ADU31816.1"/>
    <property type="molecule type" value="Genomic_DNA"/>
</dbReference>
<reference evidence="2" key="1">
    <citation type="submission" date="2010-12" db="EMBL/GenBank/DDBJ databases">
        <title>Complete sequence of Bacillus cellulosilyticus DSM 2522.</title>
        <authorList>
            <consortium name="US DOE Joint Genome Institute"/>
            <person name="Lucas S."/>
            <person name="Copeland A."/>
            <person name="Lapidus A."/>
            <person name="Cheng J.-F."/>
            <person name="Bruce D."/>
            <person name="Goodwin L."/>
            <person name="Pitluck S."/>
            <person name="Chertkov O."/>
            <person name="Detter J.C."/>
            <person name="Han C."/>
            <person name="Tapia R."/>
            <person name="Land M."/>
            <person name="Hauser L."/>
            <person name="Jeffries C."/>
            <person name="Kyrpides N."/>
            <person name="Ivanova N."/>
            <person name="Mikhailova N."/>
            <person name="Brumm P."/>
            <person name="Mead D."/>
            <person name="Woyke T."/>
        </authorList>
    </citation>
    <scope>NUCLEOTIDE SEQUENCE [LARGE SCALE GENOMIC DNA]</scope>
    <source>
        <strain evidence="2">DSM 2522</strain>
    </source>
</reference>
<dbReference type="InterPro" id="IPR007165">
    <property type="entry name" value="Phage_holin_4_2"/>
</dbReference>
<evidence type="ECO:0000256" key="1">
    <source>
        <dbReference type="SAM" id="Phobius"/>
    </source>
</evidence>
<evidence type="ECO:0000313" key="2">
    <source>
        <dbReference type="EMBL" id="ADU31816.1"/>
    </source>
</evidence>
<accession>E6TRI6</accession>
<keyword evidence="1" id="KW-0812">Transmembrane</keyword>
<keyword evidence="3" id="KW-1185">Reference proteome</keyword>
<dbReference type="AlphaFoldDB" id="E6TRI6"/>
<dbReference type="eggNOG" id="COG1950">
    <property type="taxonomic scope" value="Bacteria"/>
</dbReference>
<keyword evidence="1" id="KW-0472">Membrane</keyword>
<evidence type="ECO:0008006" key="4">
    <source>
        <dbReference type="Google" id="ProtNLM"/>
    </source>
</evidence>
<dbReference type="Pfam" id="PF04020">
    <property type="entry name" value="Phage_holin_4_2"/>
    <property type="match status" value="1"/>
</dbReference>
<proteinExistence type="predicted"/>
<feature type="transmembrane region" description="Helical" evidence="1">
    <location>
        <begin position="49"/>
        <end position="72"/>
    </location>
</feature>
<dbReference type="PANTHER" id="PTHR37309:SF1">
    <property type="entry name" value="SLR0284 PROTEIN"/>
    <property type="match status" value="1"/>
</dbReference>